<sequence length="49" mass="5567">MSQPKMGYETLVSETFTSAQIKRIREQDAIDQRQKAEAREAAAKAAKRQ</sequence>
<reference evidence="1" key="1">
    <citation type="submission" date="2020-04" db="EMBL/GenBank/DDBJ databases">
        <authorList>
            <person name="Chiriac C."/>
            <person name="Salcher M."/>
            <person name="Ghai R."/>
            <person name="Kavagutti S V."/>
        </authorList>
    </citation>
    <scope>NUCLEOTIDE SEQUENCE</scope>
</reference>
<dbReference type="EMBL" id="LR796418">
    <property type="protein sequence ID" value="CAB4142389.1"/>
    <property type="molecule type" value="Genomic_DNA"/>
</dbReference>
<gene>
    <name evidence="1" type="ORF">UFOVP436_1</name>
</gene>
<name>A0A6J5MF86_9CAUD</name>
<protein>
    <submittedName>
        <fullName evidence="1">Uncharacterized protein</fullName>
    </submittedName>
</protein>
<evidence type="ECO:0000313" key="1">
    <source>
        <dbReference type="EMBL" id="CAB4142389.1"/>
    </source>
</evidence>
<feature type="non-terminal residue" evidence="1">
    <location>
        <position position="49"/>
    </location>
</feature>
<accession>A0A6J5MF86</accession>
<organism evidence="1">
    <name type="scientific">uncultured Caudovirales phage</name>
    <dbReference type="NCBI Taxonomy" id="2100421"/>
    <lineage>
        <taxon>Viruses</taxon>
        <taxon>Duplodnaviria</taxon>
        <taxon>Heunggongvirae</taxon>
        <taxon>Uroviricota</taxon>
        <taxon>Caudoviricetes</taxon>
        <taxon>Peduoviridae</taxon>
        <taxon>Maltschvirus</taxon>
        <taxon>Maltschvirus maltsch</taxon>
    </lineage>
</organism>
<proteinExistence type="predicted"/>